<organism evidence="8 9">
    <name type="scientific">Larkinella knui</name>
    <dbReference type="NCBI Taxonomy" id="2025310"/>
    <lineage>
        <taxon>Bacteria</taxon>
        <taxon>Pseudomonadati</taxon>
        <taxon>Bacteroidota</taxon>
        <taxon>Cytophagia</taxon>
        <taxon>Cytophagales</taxon>
        <taxon>Spirosomataceae</taxon>
        <taxon>Larkinella</taxon>
    </lineage>
</organism>
<feature type="DNA-binding region" description="OmpR/PhoB-type" evidence="5">
    <location>
        <begin position="128"/>
        <end position="225"/>
    </location>
</feature>
<sequence>MATVLLIEDERSLGLIVRDSLEVRGFGVLFAADGEEGYALFVKHQPDVVVADVMMPRLDGFSLASRIRQTDPYVPIIFLTARSQTADVVRGFELGGNDYLKKPFSIDELIVRIQALLNRNQVLRPPAPDRLPIGGYQFDYPKQKLAFNGKETPLSYREAELLKRLYEQRNQVLERSVVLLDLWGDDSFFNGRSLDVFITRLRRYLKDDPQVQIVNVRGVGYKLIV</sequence>
<evidence type="ECO:0000259" key="6">
    <source>
        <dbReference type="PROSITE" id="PS50110"/>
    </source>
</evidence>
<dbReference type="AlphaFoldDB" id="A0A3P1CX81"/>
<keyword evidence="2" id="KW-0902">Two-component regulatory system</keyword>
<dbReference type="GO" id="GO:0005829">
    <property type="term" value="C:cytosol"/>
    <property type="evidence" value="ECO:0007669"/>
    <property type="project" value="TreeGrafter"/>
</dbReference>
<dbReference type="Gene3D" id="1.10.10.10">
    <property type="entry name" value="Winged helix-like DNA-binding domain superfamily/Winged helix DNA-binding domain"/>
    <property type="match status" value="1"/>
</dbReference>
<accession>A0A3P1CX81</accession>
<evidence type="ECO:0000256" key="1">
    <source>
        <dbReference type="ARBA" id="ARBA00022553"/>
    </source>
</evidence>
<dbReference type="Gene3D" id="3.40.50.2300">
    <property type="match status" value="1"/>
</dbReference>
<name>A0A3P1CX81_9BACT</name>
<evidence type="ECO:0000256" key="4">
    <source>
        <dbReference type="PROSITE-ProRule" id="PRU00169"/>
    </source>
</evidence>
<protein>
    <submittedName>
        <fullName evidence="8">DNA-binding response regulator</fullName>
    </submittedName>
</protein>
<keyword evidence="3 5" id="KW-0238">DNA-binding</keyword>
<dbReference type="InterPro" id="IPR036388">
    <property type="entry name" value="WH-like_DNA-bd_sf"/>
</dbReference>
<dbReference type="Pfam" id="PF00072">
    <property type="entry name" value="Response_reg"/>
    <property type="match status" value="1"/>
</dbReference>
<proteinExistence type="predicted"/>
<dbReference type="InterPro" id="IPR039420">
    <property type="entry name" value="WalR-like"/>
</dbReference>
<dbReference type="PROSITE" id="PS50110">
    <property type="entry name" value="RESPONSE_REGULATORY"/>
    <property type="match status" value="1"/>
</dbReference>
<dbReference type="SUPFAM" id="SSF52172">
    <property type="entry name" value="CheY-like"/>
    <property type="match status" value="1"/>
</dbReference>
<dbReference type="CDD" id="cd00383">
    <property type="entry name" value="trans_reg_C"/>
    <property type="match status" value="1"/>
</dbReference>
<gene>
    <name evidence="8" type="ORF">EHT87_04130</name>
</gene>
<evidence type="ECO:0000259" key="7">
    <source>
        <dbReference type="PROSITE" id="PS51755"/>
    </source>
</evidence>
<dbReference type="SMART" id="SM00862">
    <property type="entry name" value="Trans_reg_C"/>
    <property type="match status" value="1"/>
</dbReference>
<dbReference type="InterPro" id="IPR001789">
    <property type="entry name" value="Sig_transdc_resp-reg_receiver"/>
</dbReference>
<dbReference type="RefSeq" id="WP_124904140.1">
    <property type="nucleotide sequence ID" value="NZ_RQJP01000001.1"/>
</dbReference>
<dbReference type="CDD" id="cd17574">
    <property type="entry name" value="REC_OmpR"/>
    <property type="match status" value="1"/>
</dbReference>
<keyword evidence="9" id="KW-1185">Reference proteome</keyword>
<dbReference type="Proteomes" id="UP000274271">
    <property type="component" value="Unassembled WGS sequence"/>
</dbReference>
<dbReference type="SMART" id="SM00448">
    <property type="entry name" value="REC"/>
    <property type="match status" value="1"/>
</dbReference>
<evidence type="ECO:0000256" key="2">
    <source>
        <dbReference type="ARBA" id="ARBA00023012"/>
    </source>
</evidence>
<dbReference type="GO" id="GO:0000976">
    <property type="term" value="F:transcription cis-regulatory region binding"/>
    <property type="evidence" value="ECO:0007669"/>
    <property type="project" value="TreeGrafter"/>
</dbReference>
<evidence type="ECO:0000313" key="8">
    <source>
        <dbReference type="EMBL" id="RRB17484.1"/>
    </source>
</evidence>
<keyword evidence="1 4" id="KW-0597">Phosphoprotein</keyword>
<dbReference type="PANTHER" id="PTHR48111">
    <property type="entry name" value="REGULATOR OF RPOS"/>
    <property type="match status" value="1"/>
</dbReference>
<reference evidence="8 9" key="1">
    <citation type="submission" date="2018-11" db="EMBL/GenBank/DDBJ databases">
        <authorList>
            <person name="Zhou Z."/>
            <person name="Wang G."/>
        </authorList>
    </citation>
    <scope>NUCLEOTIDE SEQUENCE [LARGE SCALE GENOMIC DNA]</scope>
    <source>
        <strain evidence="8 9">KCTC42998</strain>
    </source>
</reference>
<dbReference type="GO" id="GO:0000156">
    <property type="term" value="F:phosphorelay response regulator activity"/>
    <property type="evidence" value="ECO:0007669"/>
    <property type="project" value="TreeGrafter"/>
</dbReference>
<dbReference type="OrthoDB" id="5343479at2"/>
<feature type="domain" description="OmpR/PhoB-type" evidence="7">
    <location>
        <begin position="128"/>
        <end position="225"/>
    </location>
</feature>
<feature type="domain" description="Response regulatory" evidence="6">
    <location>
        <begin position="3"/>
        <end position="117"/>
    </location>
</feature>
<dbReference type="GO" id="GO:0032993">
    <property type="term" value="C:protein-DNA complex"/>
    <property type="evidence" value="ECO:0007669"/>
    <property type="project" value="TreeGrafter"/>
</dbReference>
<dbReference type="PROSITE" id="PS51755">
    <property type="entry name" value="OMPR_PHOB"/>
    <property type="match status" value="1"/>
</dbReference>
<evidence type="ECO:0000256" key="5">
    <source>
        <dbReference type="PROSITE-ProRule" id="PRU01091"/>
    </source>
</evidence>
<evidence type="ECO:0000313" key="9">
    <source>
        <dbReference type="Proteomes" id="UP000274271"/>
    </source>
</evidence>
<dbReference type="Pfam" id="PF00486">
    <property type="entry name" value="Trans_reg_C"/>
    <property type="match status" value="1"/>
</dbReference>
<dbReference type="Gene3D" id="6.10.250.690">
    <property type="match status" value="1"/>
</dbReference>
<comment type="caution">
    <text evidence="8">The sequence shown here is derived from an EMBL/GenBank/DDBJ whole genome shotgun (WGS) entry which is preliminary data.</text>
</comment>
<dbReference type="PANTHER" id="PTHR48111:SF40">
    <property type="entry name" value="PHOSPHATE REGULON TRANSCRIPTIONAL REGULATORY PROTEIN PHOB"/>
    <property type="match status" value="1"/>
</dbReference>
<evidence type="ECO:0000256" key="3">
    <source>
        <dbReference type="ARBA" id="ARBA00023125"/>
    </source>
</evidence>
<dbReference type="InterPro" id="IPR011006">
    <property type="entry name" value="CheY-like_superfamily"/>
</dbReference>
<dbReference type="GO" id="GO:0006355">
    <property type="term" value="P:regulation of DNA-templated transcription"/>
    <property type="evidence" value="ECO:0007669"/>
    <property type="project" value="InterPro"/>
</dbReference>
<dbReference type="InterPro" id="IPR001867">
    <property type="entry name" value="OmpR/PhoB-type_DNA-bd"/>
</dbReference>
<dbReference type="EMBL" id="RQJP01000001">
    <property type="protein sequence ID" value="RRB17484.1"/>
    <property type="molecule type" value="Genomic_DNA"/>
</dbReference>
<feature type="modified residue" description="4-aspartylphosphate" evidence="4">
    <location>
        <position position="52"/>
    </location>
</feature>